<dbReference type="OrthoDB" id="9782160at2"/>
<dbReference type="EMBL" id="FOWW01000003">
    <property type="protein sequence ID" value="SFP71142.1"/>
    <property type="molecule type" value="Genomic_DNA"/>
</dbReference>
<evidence type="ECO:0000256" key="1">
    <source>
        <dbReference type="ARBA" id="ARBA00023002"/>
    </source>
</evidence>
<gene>
    <name evidence="4" type="ORF">SAMN05421810_103166</name>
</gene>
<dbReference type="RefSeq" id="WP_092529847.1">
    <property type="nucleotide sequence ID" value="NZ_FOWW01000003.1"/>
</dbReference>
<dbReference type="STRING" id="587909.SAMN05421810_103166"/>
<dbReference type="PANTHER" id="PTHR13789:SF309">
    <property type="entry name" value="PUTATIVE (AFU_ORTHOLOGUE AFUA_6G14510)-RELATED"/>
    <property type="match status" value="1"/>
</dbReference>
<dbReference type="Gene3D" id="3.50.50.60">
    <property type="entry name" value="FAD/NAD(P)-binding domain"/>
    <property type="match status" value="1"/>
</dbReference>
<dbReference type="PANTHER" id="PTHR13789">
    <property type="entry name" value="MONOOXYGENASE"/>
    <property type="match status" value="1"/>
</dbReference>
<sequence length="392" mass="42282">MTHALIIGGGIAGPVTAMALRKAGLSATVYEAYPTGADDVGAFLTIMSNGLDALRAVDLHELVLEHSFRARRVEFLSGSGKRLGEMPLTGEESGRIGPRTLKRATLYRVLHDELRRRGIPIEHGRRLVDAGSTPGGGVVATFADGGTAEGDLLVGADGIHSATRALVDPAAPRPRYTGLHSVYGYTRDTTHTAEPNTYRMIYGKRAFFGYTTDPDGETWWFANTPGPERDRASTTAAQWREFAAGLFTRDRTPAAEIIRSSGEDVIGSNAYDLPSVPAWHRDGMLVVGDAAHAASPNAGQGASMAAEDGVVLAQCLRDLPDVPSAFRAYERLRRERVERLVAASARMGDNKMPGLVKRLVRDALMPRMLARGGSDSAAWLTRHHIEWSEPVS</sequence>
<dbReference type="InterPro" id="IPR036188">
    <property type="entry name" value="FAD/NAD-bd_sf"/>
</dbReference>
<dbReference type="AlphaFoldDB" id="A0A1I5SKC6"/>
<protein>
    <submittedName>
        <fullName evidence="4">2-polyprenyl-6-methoxyphenol hydroxylase</fullName>
    </submittedName>
</protein>
<reference evidence="5" key="1">
    <citation type="submission" date="2016-10" db="EMBL/GenBank/DDBJ databases">
        <authorList>
            <person name="Varghese N."/>
            <person name="Submissions S."/>
        </authorList>
    </citation>
    <scope>NUCLEOTIDE SEQUENCE [LARGE SCALE GENOMIC DNA]</scope>
    <source>
        <strain evidence="5">CGMCC 4.5579</strain>
    </source>
</reference>
<evidence type="ECO:0000259" key="3">
    <source>
        <dbReference type="Pfam" id="PF01494"/>
    </source>
</evidence>
<keyword evidence="1" id="KW-0560">Oxidoreductase</keyword>
<dbReference type="Pfam" id="PF01494">
    <property type="entry name" value="FAD_binding_3"/>
    <property type="match status" value="1"/>
</dbReference>
<proteinExistence type="predicted"/>
<dbReference type="GO" id="GO:0004497">
    <property type="term" value="F:monooxygenase activity"/>
    <property type="evidence" value="ECO:0007669"/>
    <property type="project" value="UniProtKB-KW"/>
</dbReference>
<feature type="domain" description="FAD-binding" evidence="3">
    <location>
        <begin position="2"/>
        <end position="343"/>
    </location>
</feature>
<accession>A0A1I5SKC6</accession>
<evidence type="ECO:0000313" key="5">
    <source>
        <dbReference type="Proteomes" id="UP000198727"/>
    </source>
</evidence>
<dbReference type="InterPro" id="IPR050493">
    <property type="entry name" value="FAD-dep_Monooxygenase_BioMet"/>
</dbReference>
<keyword evidence="5" id="KW-1185">Reference proteome</keyword>
<dbReference type="Proteomes" id="UP000198727">
    <property type="component" value="Unassembled WGS sequence"/>
</dbReference>
<evidence type="ECO:0000256" key="2">
    <source>
        <dbReference type="ARBA" id="ARBA00023033"/>
    </source>
</evidence>
<keyword evidence="2" id="KW-0503">Monooxygenase</keyword>
<dbReference type="SUPFAM" id="SSF51905">
    <property type="entry name" value="FAD/NAD(P)-binding domain"/>
    <property type="match status" value="1"/>
</dbReference>
<organism evidence="4 5">
    <name type="scientific">Amycolatopsis arida</name>
    <dbReference type="NCBI Taxonomy" id="587909"/>
    <lineage>
        <taxon>Bacteria</taxon>
        <taxon>Bacillati</taxon>
        <taxon>Actinomycetota</taxon>
        <taxon>Actinomycetes</taxon>
        <taxon>Pseudonocardiales</taxon>
        <taxon>Pseudonocardiaceae</taxon>
        <taxon>Amycolatopsis</taxon>
    </lineage>
</organism>
<name>A0A1I5SKC6_9PSEU</name>
<evidence type="ECO:0000313" key="4">
    <source>
        <dbReference type="EMBL" id="SFP71142.1"/>
    </source>
</evidence>
<dbReference type="PRINTS" id="PR00420">
    <property type="entry name" value="RNGMNOXGNASE"/>
</dbReference>
<dbReference type="GO" id="GO:0071949">
    <property type="term" value="F:FAD binding"/>
    <property type="evidence" value="ECO:0007669"/>
    <property type="project" value="InterPro"/>
</dbReference>
<dbReference type="InterPro" id="IPR002938">
    <property type="entry name" value="FAD-bd"/>
</dbReference>